<dbReference type="CDD" id="cd02440">
    <property type="entry name" value="AdoMet_MTases"/>
    <property type="match status" value="1"/>
</dbReference>
<reference evidence="3" key="2">
    <citation type="submission" date="2023-02" db="EMBL/GenBank/DDBJ databases">
        <authorList>
            <person name="Sun Q."/>
            <person name="Mori K."/>
        </authorList>
    </citation>
    <scope>NUCLEOTIDE SEQUENCE</scope>
    <source>
        <strain evidence="3">NBRC 112290</strain>
    </source>
</reference>
<evidence type="ECO:0000259" key="2">
    <source>
        <dbReference type="Pfam" id="PF13649"/>
    </source>
</evidence>
<dbReference type="InterPro" id="IPR029063">
    <property type="entry name" value="SAM-dependent_MTases_sf"/>
</dbReference>
<dbReference type="Proteomes" id="UP001157161">
    <property type="component" value="Unassembled WGS sequence"/>
</dbReference>
<proteinExistence type="predicted"/>
<dbReference type="Pfam" id="PF13649">
    <property type="entry name" value="Methyltransf_25"/>
    <property type="match status" value="1"/>
</dbReference>
<evidence type="ECO:0000256" key="1">
    <source>
        <dbReference type="SAM" id="MobiDB-lite"/>
    </source>
</evidence>
<feature type="compositionally biased region" description="Low complexity" evidence="1">
    <location>
        <begin position="436"/>
        <end position="461"/>
    </location>
</feature>
<dbReference type="InterPro" id="IPR041698">
    <property type="entry name" value="Methyltransf_25"/>
</dbReference>
<gene>
    <name evidence="3" type="ORF">GCM10025875_10820</name>
</gene>
<dbReference type="RefSeq" id="WP_284249940.1">
    <property type="nucleotide sequence ID" value="NZ_BSUM01000001.1"/>
</dbReference>
<evidence type="ECO:0000313" key="4">
    <source>
        <dbReference type="Proteomes" id="UP001157161"/>
    </source>
</evidence>
<dbReference type="AlphaFoldDB" id="A0AA37UM57"/>
<sequence>MTSIRHVLFPGRHHLVTRFQVERLREILAGTAHDDGGSPVCVAEDAVVVWAITSATHRGTRRNPVPGHRREAMIELAAAAAGLPSLVTPVPDVARSPRFATTVVRSAGLDLGVELDPSSTVVACSTPDVAVMYRAAGFRVVGVEDARDPQSARPWDVLELAVRDAAGWRELVDPAALAHLERYGLLAAIRTAHEDPTVSADGDLTSTRDYATYTKSFDDGSDRKWAQVRPHVVPGRVVDLGCAAGGLLERASREARLGESDLFGIDVSRALVAEAEHRRDQGAFANPNVFFAQRNLLHAPVFEPRSVHTTLSIALTHEIASYGRGRDDLRLLAERIFDQTAPGGVWINSDVLGPAEGERVVDLVLDGDDAGRAVDMTGWDSDRVEAHLAALTPSQTLTQFAHDFPRLSGGRCRPERVAPGVARLPCGTRWSSSPPATTGATGSRSATSASPTWSTTTGSRS</sequence>
<protein>
    <recommendedName>
        <fullName evidence="2">Methyltransferase domain-containing protein</fullName>
    </recommendedName>
</protein>
<dbReference type="SUPFAM" id="SSF53335">
    <property type="entry name" value="S-adenosyl-L-methionine-dependent methyltransferases"/>
    <property type="match status" value="1"/>
</dbReference>
<comment type="caution">
    <text evidence="3">The sequence shown here is derived from an EMBL/GenBank/DDBJ whole genome shotgun (WGS) entry which is preliminary data.</text>
</comment>
<evidence type="ECO:0000313" key="3">
    <source>
        <dbReference type="EMBL" id="GMA31090.1"/>
    </source>
</evidence>
<feature type="domain" description="Methyltransferase" evidence="2">
    <location>
        <begin position="237"/>
        <end position="319"/>
    </location>
</feature>
<accession>A0AA37UM57</accession>
<dbReference type="EMBL" id="BSUM01000001">
    <property type="protein sequence ID" value="GMA31090.1"/>
    <property type="molecule type" value="Genomic_DNA"/>
</dbReference>
<dbReference type="Gene3D" id="3.40.50.150">
    <property type="entry name" value="Vaccinia Virus protein VP39"/>
    <property type="match status" value="1"/>
</dbReference>
<keyword evidence="4" id="KW-1185">Reference proteome</keyword>
<name>A0AA37UM57_9MICO</name>
<reference evidence="3" key="1">
    <citation type="journal article" date="2014" name="Int. J. Syst. Evol. Microbiol.">
        <title>Complete genome sequence of Corynebacterium casei LMG S-19264T (=DSM 44701T), isolated from a smear-ripened cheese.</title>
        <authorList>
            <consortium name="US DOE Joint Genome Institute (JGI-PGF)"/>
            <person name="Walter F."/>
            <person name="Albersmeier A."/>
            <person name="Kalinowski J."/>
            <person name="Ruckert C."/>
        </authorList>
    </citation>
    <scope>NUCLEOTIDE SEQUENCE</scope>
    <source>
        <strain evidence="3">NBRC 112290</strain>
    </source>
</reference>
<organism evidence="3 4">
    <name type="scientific">Litorihabitans aurantiacus</name>
    <dbReference type="NCBI Taxonomy" id="1930061"/>
    <lineage>
        <taxon>Bacteria</taxon>
        <taxon>Bacillati</taxon>
        <taxon>Actinomycetota</taxon>
        <taxon>Actinomycetes</taxon>
        <taxon>Micrococcales</taxon>
        <taxon>Beutenbergiaceae</taxon>
        <taxon>Litorihabitans</taxon>
    </lineage>
</organism>
<feature type="region of interest" description="Disordered" evidence="1">
    <location>
        <begin position="423"/>
        <end position="461"/>
    </location>
</feature>